<gene>
    <name evidence="13" type="ORF">ACCI49_07445</name>
</gene>
<keyword evidence="11" id="KW-0998">Cell outer membrane</keyword>
<comment type="similarity">
    <text evidence="5">Belongs to the FlgH family.</text>
</comment>
<evidence type="ECO:0000256" key="7">
    <source>
        <dbReference type="ARBA" id="ARBA00022729"/>
    </source>
</evidence>
<accession>A0ABV4NZ14</accession>
<evidence type="ECO:0000256" key="3">
    <source>
        <dbReference type="ARBA" id="ARBA00004442"/>
    </source>
</evidence>
<evidence type="ECO:0000256" key="11">
    <source>
        <dbReference type="ARBA" id="ARBA00023237"/>
    </source>
</evidence>
<evidence type="ECO:0000256" key="8">
    <source>
        <dbReference type="ARBA" id="ARBA00023136"/>
    </source>
</evidence>
<protein>
    <submittedName>
        <fullName evidence="13">Flagellar basal body L-ring protein FlgH</fullName>
    </submittedName>
</protein>
<keyword evidence="7" id="KW-0732">Signal</keyword>
<dbReference type="PRINTS" id="PR01008">
    <property type="entry name" value="FLGLRINGFLGH"/>
</dbReference>
<comment type="subcellular location">
    <subcellularLocation>
        <location evidence="2">Bacterial flagellum basal body</location>
    </subcellularLocation>
    <subcellularLocation>
        <location evidence="3">Cell outer membrane</location>
    </subcellularLocation>
    <subcellularLocation>
        <location evidence="4">Membrane</location>
        <topology evidence="4">Lipid-anchor</topology>
    </subcellularLocation>
</comment>
<evidence type="ECO:0000256" key="5">
    <source>
        <dbReference type="ARBA" id="ARBA00006929"/>
    </source>
</evidence>
<evidence type="ECO:0000256" key="10">
    <source>
        <dbReference type="ARBA" id="ARBA00023143"/>
    </source>
</evidence>
<evidence type="ECO:0000256" key="9">
    <source>
        <dbReference type="ARBA" id="ARBA00023139"/>
    </source>
</evidence>
<comment type="subunit">
    <text evidence="6">The basal body constitutes a major portion of the flagellar organelle and consists of four rings (L,P,S, and M) mounted on a central rod.</text>
</comment>
<dbReference type="PANTHER" id="PTHR34933">
    <property type="entry name" value="FLAGELLAR L-RING PROTEIN"/>
    <property type="match status" value="1"/>
</dbReference>
<keyword evidence="13" id="KW-0282">Flagellum</keyword>
<keyword evidence="13" id="KW-0969">Cilium</keyword>
<organism evidence="13 14">
    <name type="scientific">Microbulbifer epialgicus</name>
    <dbReference type="NCBI Taxonomy" id="393907"/>
    <lineage>
        <taxon>Bacteria</taxon>
        <taxon>Pseudomonadati</taxon>
        <taxon>Pseudomonadota</taxon>
        <taxon>Gammaproteobacteria</taxon>
        <taxon>Cellvibrionales</taxon>
        <taxon>Microbulbiferaceae</taxon>
        <taxon>Microbulbifer</taxon>
    </lineage>
</organism>
<evidence type="ECO:0000256" key="12">
    <source>
        <dbReference type="ARBA" id="ARBA00023288"/>
    </source>
</evidence>
<evidence type="ECO:0000313" key="14">
    <source>
        <dbReference type="Proteomes" id="UP001569428"/>
    </source>
</evidence>
<keyword evidence="10" id="KW-0975">Bacterial flagellum</keyword>
<dbReference type="Proteomes" id="UP001569428">
    <property type="component" value="Unassembled WGS sequence"/>
</dbReference>
<keyword evidence="8" id="KW-0472">Membrane</keyword>
<evidence type="ECO:0000256" key="1">
    <source>
        <dbReference type="ARBA" id="ARBA00002591"/>
    </source>
</evidence>
<evidence type="ECO:0000313" key="13">
    <source>
        <dbReference type="EMBL" id="MFA0810753.1"/>
    </source>
</evidence>
<evidence type="ECO:0000256" key="2">
    <source>
        <dbReference type="ARBA" id="ARBA00004117"/>
    </source>
</evidence>
<reference evidence="13 14" key="1">
    <citation type="submission" date="2024-08" db="EMBL/GenBank/DDBJ databases">
        <authorList>
            <person name="Ishaq N."/>
        </authorList>
    </citation>
    <scope>NUCLEOTIDE SEQUENCE [LARGE SCALE GENOMIC DNA]</scope>
    <source>
        <strain evidence="13 14">DSM 18651</strain>
    </source>
</reference>
<dbReference type="EMBL" id="JBGMEK010000011">
    <property type="protein sequence ID" value="MFA0810753.1"/>
    <property type="molecule type" value="Genomic_DNA"/>
</dbReference>
<comment type="function">
    <text evidence="1">Assembles around the rod to form the L-ring and probably protects the motor/basal body from shearing forces during rotation.</text>
</comment>
<dbReference type="Pfam" id="PF02107">
    <property type="entry name" value="FlgH"/>
    <property type="match status" value="1"/>
</dbReference>
<keyword evidence="12" id="KW-0449">Lipoprotein</keyword>
<comment type="caution">
    <text evidence="13">The sequence shown here is derived from an EMBL/GenBank/DDBJ whole genome shotgun (WGS) entry which is preliminary data.</text>
</comment>
<dbReference type="PANTHER" id="PTHR34933:SF1">
    <property type="entry name" value="FLAGELLAR L-RING PROTEIN"/>
    <property type="match status" value="1"/>
</dbReference>
<evidence type="ECO:0000256" key="6">
    <source>
        <dbReference type="ARBA" id="ARBA00011439"/>
    </source>
</evidence>
<keyword evidence="14" id="KW-1185">Reference proteome</keyword>
<dbReference type="InterPro" id="IPR000527">
    <property type="entry name" value="Flag_Lring"/>
</dbReference>
<proteinExistence type="inferred from homology"/>
<name>A0ABV4NZ14_9GAMM</name>
<keyword evidence="9" id="KW-0564">Palmitate</keyword>
<sequence length="222" mass="23721">MKKAVKVLLSIMFINVLMIDRAYSESLFSDETFIPLIADYRAVAIGDTVTIVIVETSLARANDGGSGSAAISVGAAGHLSTTTREEIGGGSLDLSVGGSSDSSTNRDGLFKAVITADVAEISPSGNLFLHGKQHLLVNGEDQYISVTGWVSPYHVDDNNTVLSSRLSQAKIVYSGKDPDRISIWNKIAGFICCPGDGKIDDDVYRIEEIEADTNIEDEVFGK</sequence>
<dbReference type="RefSeq" id="WP_371838326.1">
    <property type="nucleotide sequence ID" value="NZ_JBGMEK010000011.1"/>
</dbReference>
<evidence type="ECO:0000256" key="4">
    <source>
        <dbReference type="ARBA" id="ARBA00004635"/>
    </source>
</evidence>
<keyword evidence="13" id="KW-0966">Cell projection</keyword>